<gene>
    <name evidence="2" type="ORF">AFUS01_LOCUS45887</name>
</gene>
<dbReference type="EMBL" id="CAJVCH010571120">
    <property type="protein sequence ID" value="CAG7836664.1"/>
    <property type="molecule type" value="Genomic_DNA"/>
</dbReference>
<comment type="caution">
    <text evidence="2">The sequence shown here is derived from an EMBL/GenBank/DDBJ whole genome shotgun (WGS) entry which is preliminary data.</text>
</comment>
<reference evidence="2" key="1">
    <citation type="submission" date="2021-06" db="EMBL/GenBank/DDBJ databases">
        <authorList>
            <person name="Hodson N. C."/>
            <person name="Mongue J. A."/>
            <person name="Jaron S. K."/>
        </authorList>
    </citation>
    <scope>NUCLEOTIDE SEQUENCE</scope>
</reference>
<keyword evidence="1" id="KW-0812">Transmembrane</keyword>
<proteinExistence type="predicted"/>
<feature type="transmembrane region" description="Helical" evidence="1">
    <location>
        <begin position="6"/>
        <end position="24"/>
    </location>
</feature>
<accession>A0A8J2LQ04</accession>
<evidence type="ECO:0000256" key="1">
    <source>
        <dbReference type="SAM" id="Phobius"/>
    </source>
</evidence>
<organism evidence="2 3">
    <name type="scientific">Allacma fusca</name>
    <dbReference type="NCBI Taxonomy" id="39272"/>
    <lineage>
        <taxon>Eukaryota</taxon>
        <taxon>Metazoa</taxon>
        <taxon>Ecdysozoa</taxon>
        <taxon>Arthropoda</taxon>
        <taxon>Hexapoda</taxon>
        <taxon>Collembola</taxon>
        <taxon>Symphypleona</taxon>
        <taxon>Sminthuridae</taxon>
        <taxon>Allacma</taxon>
    </lineage>
</organism>
<dbReference type="Proteomes" id="UP000708208">
    <property type="component" value="Unassembled WGS sequence"/>
</dbReference>
<name>A0A8J2LQ04_9HEXA</name>
<dbReference type="AlphaFoldDB" id="A0A8J2LQ04"/>
<protein>
    <submittedName>
        <fullName evidence="2">Uncharacterized protein</fullName>
    </submittedName>
</protein>
<evidence type="ECO:0000313" key="2">
    <source>
        <dbReference type="EMBL" id="CAG7836664.1"/>
    </source>
</evidence>
<keyword evidence="1" id="KW-0472">Membrane</keyword>
<keyword evidence="1" id="KW-1133">Transmembrane helix</keyword>
<sequence length="86" mass="10127">MYSEVILTSNGLDSFGVIVLLYWINSWSEPRRLRLRIIRLTQHGNIAQAEPEPEVLQYEYSCAMPSRWWERGKYIVVVWISELGLV</sequence>
<keyword evidence="3" id="KW-1185">Reference proteome</keyword>
<evidence type="ECO:0000313" key="3">
    <source>
        <dbReference type="Proteomes" id="UP000708208"/>
    </source>
</evidence>